<protein>
    <submittedName>
        <fullName evidence="2">Uncharacterized protein</fullName>
    </submittedName>
</protein>
<organism evidence="2 3">
    <name type="scientific">Thalassiosira pseudonana</name>
    <name type="common">Marine diatom</name>
    <name type="synonym">Cyclotella nana</name>
    <dbReference type="NCBI Taxonomy" id="35128"/>
    <lineage>
        <taxon>Eukaryota</taxon>
        <taxon>Sar</taxon>
        <taxon>Stramenopiles</taxon>
        <taxon>Ochrophyta</taxon>
        <taxon>Bacillariophyta</taxon>
        <taxon>Coscinodiscophyceae</taxon>
        <taxon>Thalassiosirophycidae</taxon>
        <taxon>Thalassiosirales</taxon>
        <taxon>Thalassiosiraceae</taxon>
        <taxon>Thalassiosira</taxon>
    </lineage>
</organism>
<feature type="signal peptide" evidence="1">
    <location>
        <begin position="1"/>
        <end position="21"/>
    </location>
</feature>
<keyword evidence="1" id="KW-0732">Signal</keyword>
<evidence type="ECO:0000313" key="2">
    <source>
        <dbReference type="EMBL" id="ACI64795.1"/>
    </source>
</evidence>
<dbReference type="RefSeq" id="XP_002296078.1">
    <property type="nucleotide sequence ID" value="XM_002296042.1"/>
</dbReference>
<proteinExistence type="predicted"/>
<accession>B5YME2</accession>
<dbReference type="Proteomes" id="UP000001449">
    <property type="component" value="Chromosome 7"/>
</dbReference>
<reference evidence="2 3" key="2">
    <citation type="journal article" date="2008" name="Nature">
        <title>The Phaeodactylum genome reveals the evolutionary history of diatom genomes.</title>
        <authorList>
            <person name="Bowler C."/>
            <person name="Allen A.E."/>
            <person name="Badger J.H."/>
            <person name="Grimwood J."/>
            <person name="Jabbari K."/>
            <person name="Kuo A."/>
            <person name="Maheswari U."/>
            <person name="Martens C."/>
            <person name="Maumus F."/>
            <person name="Otillar R.P."/>
            <person name="Rayko E."/>
            <person name="Salamov A."/>
            <person name="Vandepoele K."/>
            <person name="Beszteri B."/>
            <person name="Gruber A."/>
            <person name="Heijde M."/>
            <person name="Katinka M."/>
            <person name="Mock T."/>
            <person name="Valentin K."/>
            <person name="Verret F."/>
            <person name="Berges J.A."/>
            <person name="Brownlee C."/>
            <person name="Cadoret J.P."/>
            <person name="Chiovitti A."/>
            <person name="Choi C.J."/>
            <person name="Coesel S."/>
            <person name="De Martino A."/>
            <person name="Detter J.C."/>
            <person name="Durkin C."/>
            <person name="Falciatore A."/>
            <person name="Fournet J."/>
            <person name="Haruta M."/>
            <person name="Huysman M.J."/>
            <person name="Jenkins B.D."/>
            <person name="Jiroutova K."/>
            <person name="Jorgensen R.E."/>
            <person name="Joubert Y."/>
            <person name="Kaplan A."/>
            <person name="Kroger N."/>
            <person name="Kroth P.G."/>
            <person name="La Roche J."/>
            <person name="Lindquist E."/>
            <person name="Lommer M."/>
            <person name="Martin-Jezequel V."/>
            <person name="Lopez P.J."/>
            <person name="Lucas S."/>
            <person name="Mangogna M."/>
            <person name="McGinnis K."/>
            <person name="Medlin L.K."/>
            <person name="Montsant A."/>
            <person name="Oudot-Le Secq M.P."/>
            <person name="Napoli C."/>
            <person name="Obornik M."/>
            <person name="Parker M.S."/>
            <person name="Petit J.L."/>
            <person name="Porcel B.M."/>
            <person name="Poulsen N."/>
            <person name="Robison M."/>
            <person name="Rychlewski L."/>
            <person name="Rynearson T.A."/>
            <person name="Schmutz J."/>
            <person name="Shapiro H."/>
            <person name="Siaut M."/>
            <person name="Stanley M."/>
            <person name="Sussman M.R."/>
            <person name="Taylor A.R."/>
            <person name="Vardi A."/>
            <person name="von Dassow P."/>
            <person name="Vyverman W."/>
            <person name="Willis A."/>
            <person name="Wyrwicz L.S."/>
            <person name="Rokhsar D.S."/>
            <person name="Weissenbach J."/>
            <person name="Armbrust E.V."/>
            <person name="Green B.R."/>
            <person name="Van de Peer Y."/>
            <person name="Grigoriev I.V."/>
        </authorList>
    </citation>
    <scope>NUCLEOTIDE SEQUENCE [LARGE SCALE GENOMIC DNA]</scope>
    <source>
        <strain evidence="2 3">CCMP1335</strain>
    </source>
</reference>
<dbReference type="PaxDb" id="35128-Thaps6759"/>
<dbReference type="AlphaFoldDB" id="B5YME2"/>
<dbReference type="KEGG" id="tps:THAPS_6759"/>
<sequence>MTGLLSITTLILASAASQTNAFAGNGLLPHETTWRLRLLLNDVTTSQGKKLDGQLFVLEGHFIEEEGYEPPQGLFRPFAKERVEGGTGKDNAMVLEVIRSRWTLSEDPNDKKDGLWIWGLFKEPLYPFMLLQIETKELELPSGTQQAQDGREDIKSDTIPPLKLYAQVTHIRNEEVGVELKTANLNVRVLEKIQLPGASVDLYEEERVGQVSFQPL</sequence>
<keyword evidence="3" id="KW-1185">Reference proteome</keyword>
<dbReference type="eggNOG" id="ENOG502SA11">
    <property type="taxonomic scope" value="Eukaryota"/>
</dbReference>
<evidence type="ECO:0000256" key="1">
    <source>
        <dbReference type="SAM" id="SignalP"/>
    </source>
</evidence>
<name>B5YME2_THAPS</name>
<dbReference type="OMA" id="ERKAGLW"/>
<dbReference type="GeneID" id="7446211"/>
<reference evidence="2 3" key="1">
    <citation type="journal article" date="2004" name="Science">
        <title>The genome of the diatom Thalassiosira pseudonana: ecology, evolution, and metabolism.</title>
        <authorList>
            <person name="Armbrust E.V."/>
            <person name="Berges J.A."/>
            <person name="Bowler C."/>
            <person name="Green B.R."/>
            <person name="Martinez D."/>
            <person name="Putnam N.H."/>
            <person name="Zhou S."/>
            <person name="Allen A.E."/>
            <person name="Apt K.E."/>
            <person name="Bechner M."/>
            <person name="Brzezinski M.A."/>
            <person name="Chaal B.K."/>
            <person name="Chiovitti A."/>
            <person name="Davis A.K."/>
            <person name="Demarest M.S."/>
            <person name="Detter J.C."/>
            <person name="Glavina T."/>
            <person name="Goodstein D."/>
            <person name="Hadi M.Z."/>
            <person name="Hellsten U."/>
            <person name="Hildebrand M."/>
            <person name="Jenkins B.D."/>
            <person name="Jurka J."/>
            <person name="Kapitonov V.V."/>
            <person name="Kroger N."/>
            <person name="Lau W.W."/>
            <person name="Lane T.W."/>
            <person name="Larimer F.W."/>
            <person name="Lippmeier J.C."/>
            <person name="Lucas S."/>
            <person name="Medina M."/>
            <person name="Montsant A."/>
            <person name="Obornik M."/>
            <person name="Parker M.S."/>
            <person name="Palenik B."/>
            <person name="Pazour G.J."/>
            <person name="Richardson P.M."/>
            <person name="Rynearson T.A."/>
            <person name="Saito M.A."/>
            <person name="Schwartz D.C."/>
            <person name="Thamatrakoln K."/>
            <person name="Valentin K."/>
            <person name="Vardi A."/>
            <person name="Wilkerson F.P."/>
            <person name="Rokhsar D.S."/>
        </authorList>
    </citation>
    <scope>NUCLEOTIDE SEQUENCE [LARGE SCALE GENOMIC DNA]</scope>
    <source>
        <strain evidence="2 3">CCMP1335</strain>
    </source>
</reference>
<dbReference type="InParanoid" id="B5YME2"/>
<dbReference type="EMBL" id="CP001160">
    <property type="protein sequence ID" value="ACI64795.1"/>
    <property type="molecule type" value="Genomic_DNA"/>
</dbReference>
<gene>
    <name evidence="2" type="ORF">THAPS_6759</name>
</gene>
<feature type="chain" id="PRO_5002839146" evidence="1">
    <location>
        <begin position="22"/>
        <end position="216"/>
    </location>
</feature>
<dbReference type="HOGENOM" id="CLU_1279965_0_0_1"/>
<evidence type="ECO:0000313" key="3">
    <source>
        <dbReference type="Proteomes" id="UP000001449"/>
    </source>
</evidence>